<keyword evidence="1" id="KW-0732">Signal</keyword>
<dbReference type="EMBL" id="LZFP01000012">
    <property type="protein sequence ID" value="OBR39192.1"/>
    <property type="molecule type" value="Genomic_DNA"/>
</dbReference>
<gene>
    <name evidence="2" type="ORF">A9200_04170</name>
</gene>
<evidence type="ECO:0000256" key="1">
    <source>
        <dbReference type="SAM" id="SignalP"/>
    </source>
</evidence>
<dbReference type="Gene3D" id="3.10.450.50">
    <property type="match status" value="1"/>
</dbReference>
<evidence type="ECO:0000313" key="3">
    <source>
        <dbReference type="Proteomes" id="UP000092164"/>
    </source>
</evidence>
<proteinExistence type="predicted"/>
<dbReference type="Proteomes" id="UP000092164">
    <property type="component" value="Unassembled WGS sequence"/>
</dbReference>
<name>A0A1B7Z928_9FLAO</name>
<dbReference type="GO" id="GO:0032259">
    <property type="term" value="P:methylation"/>
    <property type="evidence" value="ECO:0007669"/>
    <property type="project" value="UniProtKB-KW"/>
</dbReference>
<dbReference type="GO" id="GO:0008168">
    <property type="term" value="F:methyltransferase activity"/>
    <property type="evidence" value="ECO:0007669"/>
    <property type="project" value="UniProtKB-KW"/>
</dbReference>
<dbReference type="KEGG" id="mart:BTR34_18115"/>
<dbReference type="AlphaFoldDB" id="A0A1B7Z928"/>
<accession>A0A1B7Z928</accession>
<keyword evidence="3" id="KW-1185">Reference proteome</keyword>
<keyword evidence="2" id="KW-0489">Methyltransferase</keyword>
<dbReference type="OrthoDB" id="117186at2"/>
<feature type="chain" id="PRO_5008602441" evidence="1">
    <location>
        <begin position="19"/>
        <end position="155"/>
    </location>
</feature>
<keyword evidence="2" id="KW-0808">Transferase</keyword>
<feature type="signal peptide" evidence="1">
    <location>
        <begin position="1"/>
        <end position="18"/>
    </location>
</feature>
<organism evidence="2 3">
    <name type="scientific">Maribacter hydrothermalis</name>
    <dbReference type="NCBI Taxonomy" id="1836467"/>
    <lineage>
        <taxon>Bacteria</taxon>
        <taxon>Pseudomonadati</taxon>
        <taxon>Bacteroidota</taxon>
        <taxon>Flavobacteriia</taxon>
        <taxon>Flavobacteriales</taxon>
        <taxon>Flavobacteriaceae</taxon>
        <taxon>Maribacter</taxon>
    </lineage>
</organism>
<dbReference type="SUPFAM" id="SSF54427">
    <property type="entry name" value="NTF2-like"/>
    <property type="match status" value="1"/>
</dbReference>
<protein>
    <submittedName>
        <fullName evidence="2">3-methyl-2-oxobutanoate hydroxymethyltransferase</fullName>
    </submittedName>
</protein>
<reference evidence="3" key="1">
    <citation type="submission" date="2016-06" db="EMBL/GenBank/DDBJ databases">
        <authorList>
            <person name="Zhan P."/>
        </authorList>
    </citation>
    <scope>NUCLEOTIDE SEQUENCE [LARGE SCALE GENOMIC DNA]</scope>
    <source>
        <strain evidence="3">T28</strain>
    </source>
</reference>
<dbReference type="RefSeq" id="WP_068485012.1">
    <property type="nucleotide sequence ID" value="NZ_CP018760.1"/>
</dbReference>
<evidence type="ECO:0000313" key="2">
    <source>
        <dbReference type="EMBL" id="OBR39192.1"/>
    </source>
</evidence>
<comment type="caution">
    <text evidence="2">The sequence shown here is derived from an EMBL/GenBank/DDBJ whole genome shotgun (WGS) entry which is preliminary data.</text>
</comment>
<dbReference type="STRING" id="1836467.BTR34_18115"/>
<sequence>MKNILFLIFCLLTISVLAQSEEEQKVKQTIVDFFSAFHAQDSIAIKNTTYSPVVLQTISLDKEGKSILKNEDFNDFLKSIISIPDSIAFQERITDFSIQIDGTMANAWTPYEFWLNNKFHHCGVNSFQLLKVESAWKIIYLIDTRRKDDCDTKTE</sequence>
<dbReference type="InterPro" id="IPR032710">
    <property type="entry name" value="NTF2-like_dom_sf"/>
</dbReference>